<gene>
    <name evidence="1" type="ORF">L2E82_13405</name>
</gene>
<accession>A0ACB9EXP1</accession>
<keyword evidence="2" id="KW-1185">Reference proteome</keyword>
<dbReference type="Proteomes" id="UP001055811">
    <property type="component" value="Linkage Group LG03"/>
</dbReference>
<dbReference type="EMBL" id="CM042011">
    <property type="protein sequence ID" value="KAI3763501.1"/>
    <property type="molecule type" value="Genomic_DNA"/>
</dbReference>
<comment type="caution">
    <text evidence="1">The sequence shown here is derived from an EMBL/GenBank/DDBJ whole genome shotgun (WGS) entry which is preliminary data.</text>
</comment>
<evidence type="ECO:0000313" key="1">
    <source>
        <dbReference type="EMBL" id="KAI3763501.1"/>
    </source>
</evidence>
<proteinExistence type="predicted"/>
<organism evidence="1 2">
    <name type="scientific">Cichorium intybus</name>
    <name type="common">Chicory</name>
    <dbReference type="NCBI Taxonomy" id="13427"/>
    <lineage>
        <taxon>Eukaryota</taxon>
        <taxon>Viridiplantae</taxon>
        <taxon>Streptophyta</taxon>
        <taxon>Embryophyta</taxon>
        <taxon>Tracheophyta</taxon>
        <taxon>Spermatophyta</taxon>
        <taxon>Magnoliopsida</taxon>
        <taxon>eudicotyledons</taxon>
        <taxon>Gunneridae</taxon>
        <taxon>Pentapetalae</taxon>
        <taxon>asterids</taxon>
        <taxon>campanulids</taxon>
        <taxon>Asterales</taxon>
        <taxon>Asteraceae</taxon>
        <taxon>Cichorioideae</taxon>
        <taxon>Cichorieae</taxon>
        <taxon>Cichoriinae</taxon>
        <taxon>Cichorium</taxon>
    </lineage>
</organism>
<evidence type="ECO:0000313" key="2">
    <source>
        <dbReference type="Proteomes" id="UP001055811"/>
    </source>
</evidence>
<name>A0ACB9EXP1_CICIN</name>
<protein>
    <submittedName>
        <fullName evidence="1">Uncharacterized protein</fullName>
    </submittedName>
</protein>
<reference evidence="2" key="1">
    <citation type="journal article" date="2022" name="Mol. Ecol. Resour.">
        <title>The genomes of chicory, endive, great burdock and yacon provide insights into Asteraceae palaeo-polyploidization history and plant inulin production.</title>
        <authorList>
            <person name="Fan W."/>
            <person name="Wang S."/>
            <person name="Wang H."/>
            <person name="Wang A."/>
            <person name="Jiang F."/>
            <person name="Liu H."/>
            <person name="Zhao H."/>
            <person name="Xu D."/>
            <person name="Zhang Y."/>
        </authorList>
    </citation>
    <scope>NUCLEOTIDE SEQUENCE [LARGE SCALE GENOMIC DNA]</scope>
    <source>
        <strain evidence="2">cv. Punajuju</strain>
    </source>
</reference>
<sequence>MAEEQLDYGDEEFGSSQKMQYHGDGAIPALADDEIGGEDDEYDDLYNDVNVGEGFLQMQRSETLPSSNIGNGNFHDQKLNVQEPRSEAMLSQDINTNTNTSININTNSNIPGVAETSYPKEGMTVDLLQKRTAPLPDVQMAFRGPQKPPVDPVNITNEPPPMQNSNPGHQMNVARPVESQSRPPGENGATTLFVGELHWWTTDAELENVLTQYGRVKEIKFFDERASGKSKGYCQVEFHESSSAAACKEGMNGYLFNGRPCVVAFASPQTIRQMGANYANKNQGPVQSQEPGRRPMNDGGGRGGGGANFSGGDSGRNFGRGNWGRGGGQGGG</sequence>
<reference evidence="1 2" key="2">
    <citation type="journal article" date="2022" name="Mol. Ecol. Resour.">
        <title>The genomes of chicory, endive, great burdock and yacon provide insights into Asteraceae paleo-polyploidization history and plant inulin production.</title>
        <authorList>
            <person name="Fan W."/>
            <person name="Wang S."/>
            <person name="Wang H."/>
            <person name="Wang A."/>
            <person name="Jiang F."/>
            <person name="Liu H."/>
            <person name="Zhao H."/>
            <person name="Xu D."/>
            <person name="Zhang Y."/>
        </authorList>
    </citation>
    <scope>NUCLEOTIDE SEQUENCE [LARGE SCALE GENOMIC DNA]</scope>
    <source>
        <strain evidence="2">cv. Punajuju</strain>
        <tissue evidence="1">Leaves</tissue>
    </source>
</reference>